<feature type="transmembrane region" description="Helical" evidence="8">
    <location>
        <begin position="275"/>
        <end position="305"/>
    </location>
</feature>
<sequence length="465" mass="50275">MPLLTVLFGIVFLLFLMFRFKVSPFLGLILTCFFVGIINLMPLTEIIYAIQLGFGNTMGKIALIIVFGAMLGKLIEVSGAAQVLTDRLVEAFGLKNIQYAILLTGFLVGLPMMYNASFLVMIPLIYTLCVRTGLPLLYLGIPLAATLSIAHAFLPPHPAPTYVSTVFGADLNFVLLVGLGPVIPACLIAGIFLSRVFKNSKAEIPLNLFENKQVEVQNLPSFKVSVMVAISPVLCMLGGTFVDMVISPVPAGEHSLEFYFNALGSYGMSSDFQKVLSHVVVVIKFFSEATVALLTAVLVASFFLFIRKGQSFDNLTAQLGKSVTGIAMILLIIGAGGAFSEVLLQAGINDYIGDLASAIEFNPILLAFGIAAIIRFAVGSATVATMTAAPIVLPIAVHYQIHPAIMVLATGSGSLMFSHFNDVGFWMFKEYFNVSVKKTFQIWTVMECLVAITGLLYCLLLDRFL</sequence>
<feature type="transmembrane region" description="Helical" evidence="8">
    <location>
        <begin position="226"/>
        <end position="246"/>
    </location>
</feature>
<comment type="similarity">
    <text evidence="7">Belongs to the GntP permease family.</text>
</comment>
<keyword evidence="3" id="KW-1003">Cell membrane</keyword>
<feature type="transmembrane region" description="Helical" evidence="8">
    <location>
        <begin position="97"/>
        <end position="122"/>
    </location>
</feature>
<dbReference type="InterPro" id="IPR003474">
    <property type="entry name" value="Glcn_transporter"/>
</dbReference>
<evidence type="ECO:0000256" key="7">
    <source>
        <dbReference type="ARBA" id="ARBA00049663"/>
    </source>
</evidence>
<feature type="transmembrane region" description="Helical" evidence="8">
    <location>
        <begin position="28"/>
        <end position="50"/>
    </location>
</feature>
<evidence type="ECO:0000256" key="5">
    <source>
        <dbReference type="ARBA" id="ARBA00022989"/>
    </source>
</evidence>
<dbReference type="AlphaFoldDB" id="A0A2T0WVG8"/>
<dbReference type="GO" id="GO:0015128">
    <property type="term" value="F:gluconate transmembrane transporter activity"/>
    <property type="evidence" value="ECO:0007669"/>
    <property type="project" value="InterPro"/>
</dbReference>
<dbReference type="NCBIfam" id="TIGR00791">
    <property type="entry name" value="gntP"/>
    <property type="match status" value="1"/>
</dbReference>
<protein>
    <submittedName>
        <fullName evidence="9">Gnt-I system high-affinity gluconate transporter/Gnt-II system L-idonate transporter</fullName>
    </submittedName>
</protein>
<dbReference type="OrthoDB" id="9787129at2"/>
<dbReference type="PANTHER" id="PTHR30354:SF22">
    <property type="entry name" value="HIGH-AFFINITY GLUCONATE TRANSPORTER"/>
    <property type="match status" value="1"/>
</dbReference>
<dbReference type="RefSeq" id="WP_106131913.1">
    <property type="nucleotide sequence ID" value="NZ_PVTR01000001.1"/>
</dbReference>
<evidence type="ECO:0000256" key="3">
    <source>
        <dbReference type="ARBA" id="ARBA00022475"/>
    </source>
</evidence>
<feature type="transmembrane region" description="Helical" evidence="8">
    <location>
        <begin position="173"/>
        <end position="193"/>
    </location>
</feature>
<keyword evidence="5 8" id="KW-1133">Transmembrane helix</keyword>
<dbReference type="PANTHER" id="PTHR30354">
    <property type="entry name" value="GNT FAMILY GLUCONATE TRANSPORTER"/>
    <property type="match status" value="1"/>
</dbReference>
<keyword evidence="2" id="KW-0813">Transport</keyword>
<dbReference type="GO" id="GO:0005886">
    <property type="term" value="C:plasma membrane"/>
    <property type="evidence" value="ECO:0007669"/>
    <property type="project" value="UniProtKB-SubCell"/>
</dbReference>
<keyword evidence="4 8" id="KW-0812">Transmembrane</keyword>
<feature type="transmembrane region" description="Helical" evidence="8">
    <location>
        <begin position="62"/>
        <end position="85"/>
    </location>
</feature>
<name>A0A2T0WVG8_9BACT</name>
<organism evidence="9 10">
    <name type="scientific">Mongoliibacter ruber</name>
    <dbReference type="NCBI Taxonomy" id="1750599"/>
    <lineage>
        <taxon>Bacteria</taxon>
        <taxon>Pseudomonadati</taxon>
        <taxon>Bacteroidota</taxon>
        <taxon>Cytophagia</taxon>
        <taxon>Cytophagales</taxon>
        <taxon>Cyclobacteriaceae</taxon>
        <taxon>Mongoliibacter</taxon>
    </lineage>
</organism>
<evidence type="ECO:0000256" key="1">
    <source>
        <dbReference type="ARBA" id="ARBA00004651"/>
    </source>
</evidence>
<dbReference type="Pfam" id="PF02447">
    <property type="entry name" value="GntP_permease"/>
    <property type="match status" value="1"/>
</dbReference>
<feature type="transmembrane region" description="Helical" evidence="8">
    <location>
        <begin position="134"/>
        <end position="153"/>
    </location>
</feature>
<evidence type="ECO:0000256" key="4">
    <source>
        <dbReference type="ARBA" id="ARBA00022692"/>
    </source>
</evidence>
<comment type="subcellular location">
    <subcellularLocation>
        <location evidence="1">Cell membrane</location>
        <topology evidence="1">Multi-pass membrane protein</topology>
    </subcellularLocation>
</comment>
<evidence type="ECO:0000256" key="2">
    <source>
        <dbReference type="ARBA" id="ARBA00022448"/>
    </source>
</evidence>
<evidence type="ECO:0000313" key="9">
    <source>
        <dbReference type="EMBL" id="PRY90688.1"/>
    </source>
</evidence>
<evidence type="ECO:0000313" key="10">
    <source>
        <dbReference type="Proteomes" id="UP000238157"/>
    </source>
</evidence>
<feature type="transmembrane region" description="Helical" evidence="8">
    <location>
        <begin position="401"/>
        <end position="420"/>
    </location>
</feature>
<feature type="transmembrane region" description="Helical" evidence="8">
    <location>
        <begin position="326"/>
        <end position="344"/>
    </location>
</feature>
<reference evidence="9 10" key="1">
    <citation type="submission" date="2018-03" db="EMBL/GenBank/DDBJ databases">
        <title>Genomic Encyclopedia of Archaeal and Bacterial Type Strains, Phase II (KMG-II): from individual species to whole genera.</title>
        <authorList>
            <person name="Goeker M."/>
        </authorList>
    </citation>
    <scope>NUCLEOTIDE SEQUENCE [LARGE SCALE GENOMIC DNA]</scope>
    <source>
        <strain evidence="9 10">DSM 27929</strain>
    </source>
</reference>
<accession>A0A2T0WVG8</accession>
<dbReference type="PIRSF" id="PIRSF002746">
    <property type="entry name" value="Gluconate_transporter"/>
    <property type="match status" value="1"/>
</dbReference>
<dbReference type="EMBL" id="PVTR01000001">
    <property type="protein sequence ID" value="PRY90688.1"/>
    <property type="molecule type" value="Genomic_DNA"/>
</dbReference>
<feature type="transmembrane region" description="Helical" evidence="8">
    <location>
        <begin position="440"/>
        <end position="460"/>
    </location>
</feature>
<comment type="caution">
    <text evidence="9">The sequence shown here is derived from an EMBL/GenBank/DDBJ whole genome shotgun (WGS) entry which is preliminary data.</text>
</comment>
<dbReference type="Proteomes" id="UP000238157">
    <property type="component" value="Unassembled WGS sequence"/>
</dbReference>
<gene>
    <name evidence="9" type="ORF">CLW00_101353</name>
</gene>
<evidence type="ECO:0000256" key="8">
    <source>
        <dbReference type="SAM" id="Phobius"/>
    </source>
</evidence>
<keyword evidence="10" id="KW-1185">Reference proteome</keyword>
<evidence type="ECO:0000256" key="6">
    <source>
        <dbReference type="ARBA" id="ARBA00023136"/>
    </source>
</evidence>
<keyword evidence="6 8" id="KW-0472">Membrane</keyword>
<proteinExistence type="inferred from homology"/>
<feature type="transmembrane region" description="Helical" evidence="8">
    <location>
        <begin position="364"/>
        <end position="389"/>
    </location>
</feature>